<dbReference type="PANTHER" id="PTHR45687">
    <property type="entry name" value="AQUAPORIN OR AQUAGLYCEROPORIN RELATED"/>
    <property type="match status" value="1"/>
</dbReference>
<organism evidence="9 10">
    <name type="scientific">Leersia perrieri</name>
    <dbReference type="NCBI Taxonomy" id="77586"/>
    <lineage>
        <taxon>Eukaryota</taxon>
        <taxon>Viridiplantae</taxon>
        <taxon>Streptophyta</taxon>
        <taxon>Embryophyta</taxon>
        <taxon>Tracheophyta</taxon>
        <taxon>Spermatophyta</taxon>
        <taxon>Magnoliopsida</taxon>
        <taxon>Liliopsida</taxon>
        <taxon>Poales</taxon>
        <taxon>Poaceae</taxon>
        <taxon>BOP clade</taxon>
        <taxon>Oryzoideae</taxon>
        <taxon>Oryzeae</taxon>
        <taxon>Oryzinae</taxon>
        <taxon>Leersia</taxon>
    </lineage>
</organism>
<accession>A0A0D9X4C6</accession>
<evidence type="ECO:0000256" key="8">
    <source>
        <dbReference type="SAM" id="Phobius"/>
    </source>
</evidence>
<dbReference type="CDD" id="cd00333">
    <property type="entry name" value="MIP"/>
    <property type="match status" value="1"/>
</dbReference>
<dbReference type="EnsemblPlants" id="LPERR08G02910.1">
    <property type="protein sequence ID" value="LPERR08G02910.1"/>
    <property type="gene ID" value="LPERR08G02910"/>
</dbReference>
<feature type="transmembrane region" description="Helical" evidence="8">
    <location>
        <begin position="87"/>
        <end position="106"/>
    </location>
</feature>
<evidence type="ECO:0000313" key="10">
    <source>
        <dbReference type="Proteomes" id="UP000032180"/>
    </source>
</evidence>
<evidence type="ECO:0000256" key="4">
    <source>
        <dbReference type="ARBA" id="ARBA00022989"/>
    </source>
</evidence>
<dbReference type="InterPro" id="IPR034294">
    <property type="entry name" value="Aquaporin_transptr"/>
</dbReference>
<proteinExistence type="inferred from homology"/>
<dbReference type="AlphaFoldDB" id="A0A0D9X4C6"/>
<evidence type="ECO:0000313" key="9">
    <source>
        <dbReference type="EnsemblPlants" id="LPERR08G02910.1"/>
    </source>
</evidence>
<dbReference type="Proteomes" id="UP000032180">
    <property type="component" value="Chromosome 8"/>
</dbReference>
<comment type="subcellular location">
    <subcellularLocation>
        <location evidence="1">Membrane</location>
        <topology evidence="1">Multi-pass membrane protein</topology>
    </subcellularLocation>
</comment>
<dbReference type="InterPro" id="IPR023271">
    <property type="entry name" value="Aquaporin-like"/>
</dbReference>
<name>A0A0D9X4C6_9ORYZ</name>
<dbReference type="PRINTS" id="PR00783">
    <property type="entry name" value="MINTRINSICP"/>
</dbReference>
<keyword evidence="6" id="KW-0813">Transport</keyword>
<evidence type="ECO:0000256" key="2">
    <source>
        <dbReference type="ARBA" id="ARBA00022692"/>
    </source>
</evidence>
<comment type="similarity">
    <text evidence="6">Belongs to the MIP/aquaporin (TC 1.A.8) family.</text>
</comment>
<evidence type="ECO:0008006" key="11">
    <source>
        <dbReference type="Google" id="ProtNLM"/>
    </source>
</evidence>
<dbReference type="NCBIfam" id="TIGR00861">
    <property type="entry name" value="MIP"/>
    <property type="match status" value="1"/>
</dbReference>
<evidence type="ECO:0000256" key="3">
    <source>
        <dbReference type="ARBA" id="ARBA00022737"/>
    </source>
</evidence>
<feature type="transmembrane region" description="Helical" evidence="8">
    <location>
        <begin position="49"/>
        <end position="75"/>
    </location>
</feature>
<reference evidence="9" key="3">
    <citation type="submission" date="2015-04" db="UniProtKB">
        <authorList>
            <consortium name="EnsemblPlants"/>
        </authorList>
    </citation>
    <scope>IDENTIFICATION</scope>
</reference>
<feature type="region of interest" description="Disordered" evidence="7">
    <location>
        <begin position="1"/>
        <end position="21"/>
    </location>
</feature>
<evidence type="ECO:0000256" key="7">
    <source>
        <dbReference type="SAM" id="MobiDB-lite"/>
    </source>
</evidence>
<feature type="transmembrane region" description="Helical" evidence="8">
    <location>
        <begin position="134"/>
        <end position="155"/>
    </location>
</feature>
<dbReference type="SUPFAM" id="SSF81338">
    <property type="entry name" value="Aquaporin-like"/>
    <property type="match status" value="1"/>
</dbReference>
<dbReference type="Gramene" id="LPERR08G02910.1">
    <property type="protein sequence ID" value="LPERR08G02910.1"/>
    <property type="gene ID" value="LPERR08G02910"/>
</dbReference>
<keyword evidence="2 6" id="KW-0812">Transmembrane</keyword>
<reference evidence="10" key="2">
    <citation type="submission" date="2013-12" db="EMBL/GenBank/DDBJ databases">
        <authorList>
            <person name="Yu Y."/>
            <person name="Lee S."/>
            <person name="de Baynast K."/>
            <person name="Wissotski M."/>
            <person name="Liu L."/>
            <person name="Talag J."/>
            <person name="Goicoechea J."/>
            <person name="Angelova A."/>
            <person name="Jetty R."/>
            <person name="Kudrna D."/>
            <person name="Golser W."/>
            <person name="Rivera L."/>
            <person name="Zhang J."/>
            <person name="Wing R."/>
        </authorList>
    </citation>
    <scope>NUCLEOTIDE SEQUENCE</scope>
</reference>
<protein>
    <recommendedName>
        <fullName evidence="11">Aquaporin</fullName>
    </recommendedName>
</protein>
<dbReference type="eggNOG" id="KOG0223">
    <property type="taxonomic scope" value="Eukaryota"/>
</dbReference>
<evidence type="ECO:0000256" key="6">
    <source>
        <dbReference type="RuleBase" id="RU000477"/>
    </source>
</evidence>
<dbReference type="InterPro" id="IPR000425">
    <property type="entry name" value="MIP"/>
</dbReference>
<dbReference type="Gene3D" id="1.20.1080.10">
    <property type="entry name" value="Glycerol uptake facilitator protein"/>
    <property type="match status" value="1"/>
</dbReference>
<dbReference type="STRING" id="77586.A0A0D9X4C6"/>
<feature type="transmembrane region" description="Helical" evidence="8">
    <location>
        <begin position="175"/>
        <end position="198"/>
    </location>
</feature>
<dbReference type="Pfam" id="PF00230">
    <property type="entry name" value="MIP"/>
    <property type="match status" value="1"/>
</dbReference>
<dbReference type="HOGENOM" id="CLU_020019_3_0_1"/>
<evidence type="ECO:0000256" key="5">
    <source>
        <dbReference type="ARBA" id="ARBA00023136"/>
    </source>
</evidence>
<keyword evidence="4 8" id="KW-1133">Transmembrane helix</keyword>
<evidence type="ECO:0000256" key="1">
    <source>
        <dbReference type="ARBA" id="ARBA00004141"/>
    </source>
</evidence>
<dbReference type="GO" id="GO:0016020">
    <property type="term" value="C:membrane"/>
    <property type="evidence" value="ECO:0007669"/>
    <property type="project" value="UniProtKB-SubCell"/>
</dbReference>
<keyword evidence="10" id="KW-1185">Reference proteome</keyword>
<sequence>MSDSESEWASEGSNKSARHFDPLDNYQVKDYMIPPPAPLIDSGELRQWLLYRALVCELVAASLFQYITVATVIGYKVQSSDDHCDGVGTLGVAWASGGMMFVLVYCNTKISGGHISVAVTFGLLLKRKVSVIRAVLYMVAQCLGAILGTGIVKGTMDKHLYNSSGGGANMVTDGYSHGTALGAEIIGTFILVFVVFSSADPKRKAHGSHIPLLLSLPLGFTLFAVHSATFPITGAGLNPARSFGAAVIYNHKKAWDDHWIFWVGPLVGALAAAVYYHYNPRHEFIKVLLDGFEDNPSN</sequence>
<dbReference type="GO" id="GO:0015267">
    <property type="term" value="F:channel activity"/>
    <property type="evidence" value="ECO:0007669"/>
    <property type="project" value="InterPro"/>
</dbReference>
<feature type="transmembrane region" description="Helical" evidence="8">
    <location>
        <begin position="210"/>
        <end position="232"/>
    </location>
</feature>
<reference evidence="9 10" key="1">
    <citation type="submission" date="2012-08" db="EMBL/GenBank/DDBJ databases">
        <title>Oryza genome evolution.</title>
        <authorList>
            <person name="Wing R.A."/>
        </authorList>
    </citation>
    <scope>NUCLEOTIDE SEQUENCE</scope>
</reference>
<feature type="transmembrane region" description="Helical" evidence="8">
    <location>
        <begin position="259"/>
        <end position="278"/>
    </location>
</feature>
<keyword evidence="5 8" id="KW-0472">Membrane</keyword>
<keyword evidence="3" id="KW-0677">Repeat</keyword>